<gene>
    <name evidence="3" type="ORF">EHS24_001379</name>
</gene>
<evidence type="ECO:0000313" key="3">
    <source>
        <dbReference type="EMBL" id="RSH79337.1"/>
    </source>
</evidence>
<feature type="transmembrane region" description="Helical" evidence="1">
    <location>
        <begin position="76"/>
        <end position="98"/>
    </location>
</feature>
<organism evidence="3 4">
    <name type="scientific">Apiotrichum porosum</name>
    <dbReference type="NCBI Taxonomy" id="105984"/>
    <lineage>
        <taxon>Eukaryota</taxon>
        <taxon>Fungi</taxon>
        <taxon>Dikarya</taxon>
        <taxon>Basidiomycota</taxon>
        <taxon>Agaricomycotina</taxon>
        <taxon>Tremellomycetes</taxon>
        <taxon>Trichosporonales</taxon>
        <taxon>Trichosporonaceae</taxon>
        <taxon>Apiotrichum</taxon>
    </lineage>
</organism>
<keyword evidence="1" id="KW-1133">Transmembrane helix</keyword>
<evidence type="ECO:0000256" key="1">
    <source>
        <dbReference type="SAM" id="Phobius"/>
    </source>
</evidence>
<dbReference type="Pfam" id="PF20152">
    <property type="entry name" value="DUF6534"/>
    <property type="match status" value="1"/>
</dbReference>
<feature type="transmembrane region" description="Helical" evidence="1">
    <location>
        <begin position="147"/>
        <end position="169"/>
    </location>
</feature>
<dbReference type="OrthoDB" id="2562493at2759"/>
<comment type="caution">
    <text evidence="3">The sequence shown here is derived from an EMBL/GenBank/DDBJ whole genome shotgun (WGS) entry which is preliminary data.</text>
</comment>
<protein>
    <recommendedName>
        <fullName evidence="2">DUF6534 domain-containing protein</fullName>
    </recommendedName>
</protein>
<dbReference type="InterPro" id="IPR045339">
    <property type="entry name" value="DUF6534"/>
</dbReference>
<name>A0A427XKR8_9TREE</name>
<dbReference type="GeneID" id="39585922"/>
<feature type="transmembrane region" description="Helical" evidence="1">
    <location>
        <begin position="231"/>
        <end position="250"/>
    </location>
</feature>
<feature type="transmembrane region" description="Helical" evidence="1">
    <location>
        <begin position="189"/>
        <end position="210"/>
    </location>
</feature>
<dbReference type="RefSeq" id="XP_028474484.1">
    <property type="nucleotide sequence ID" value="XM_028617177.1"/>
</dbReference>
<dbReference type="PANTHER" id="PTHR40465:SF1">
    <property type="entry name" value="DUF6534 DOMAIN-CONTAINING PROTEIN"/>
    <property type="match status" value="1"/>
</dbReference>
<feature type="transmembrane region" description="Helical" evidence="1">
    <location>
        <begin position="42"/>
        <end position="64"/>
    </location>
</feature>
<keyword evidence="1" id="KW-0812">Transmembrane</keyword>
<sequence length="404" mass="44759">MLSYVHLFISRAGGFKIPKGPLSEAQAEALFKPNKAYSLNCLFAPLPIDVFFCGVFTIMLIRYFEFHSKDGWWIKGVVVASAILAYAFTAYNIFYTSWLFVENFGLYAQFVSPHYEPWIPFLDAFTSGITQTFFAHRAWRVTNRNWFILVILMALILASVGAAFSQAIIMATRYGNLLQAGAVRPSILIWLSTTMVADIIITGAIAYGLFKSRTGWRQTDRLLFRLIRMTVEAQLPPTVIAITMLIVFMTMTTSLIMYPFQGVLSKLYSVGLLYALNSRTTFKNEASVITVDTSKAAFSSRHATNAIQVSVETETYEMRAADVPKHNSLTRGHSDLEEHMDDTKDITLSKSDADSKTEVADSEVVDSVKGSVSSSQAALIDPAKSAVTPPHAAALAFVVTEEPV</sequence>
<dbReference type="PANTHER" id="PTHR40465">
    <property type="entry name" value="CHROMOSOME 1, WHOLE GENOME SHOTGUN SEQUENCE"/>
    <property type="match status" value="1"/>
</dbReference>
<dbReference type="AlphaFoldDB" id="A0A427XKR8"/>
<dbReference type="Proteomes" id="UP000279236">
    <property type="component" value="Unassembled WGS sequence"/>
</dbReference>
<evidence type="ECO:0000313" key="4">
    <source>
        <dbReference type="Proteomes" id="UP000279236"/>
    </source>
</evidence>
<keyword evidence="1" id="KW-0472">Membrane</keyword>
<accession>A0A427XKR8</accession>
<evidence type="ECO:0000259" key="2">
    <source>
        <dbReference type="Pfam" id="PF20152"/>
    </source>
</evidence>
<dbReference type="STRING" id="105984.A0A427XKR8"/>
<feature type="domain" description="DUF6534" evidence="2">
    <location>
        <begin position="195"/>
        <end position="280"/>
    </location>
</feature>
<proteinExistence type="predicted"/>
<keyword evidence="4" id="KW-1185">Reference proteome</keyword>
<reference evidence="3 4" key="1">
    <citation type="submission" date="2018-11" db="EMBL/GenBank/DDBJ databases">
        <title>Genome sequence of Apiotrichum porosum DSM 27194.</title>
        <authorList>
            <person name="Aliyu H."/>
            <person name="Gorte O."/>
            <person name="Ochsenreither K."/>
        </authorList>
    </citation>
    <scope>NUCLEOTIDE SEQUENCE [LARGE SCALE GENOMIC DNA]</scope>
    <source>
        <strain evidence="3 4">DSM 27194</strain>
    </source>
</reference>
<dbReference type="EMBL" id="RSCE01000010">
    <property type="protein sequence ID" value="RSH79337.1"/>
    <property type="molecule type" value="Genomic_DNA"/>
</dbReference>